<dbReference type="Proteomes" id="UP000001070">
    <property type="component" value="Unassembled WGS sequence"/>
</dbReference>
<dbReference type="EMBL" id="CH916376">
    <property type="protein sequence ID" value="EDV95129.1"/>
    <property type="molecule type" value="Genomic_DNA"/>
</dbReference>
<keyword evidence="2" id="KW-1185">Reference proteome</keyword>
<evidence type="ECO:0000313" key="1">
    <source>
        <dbReference type="EMBL" id="EDV95129.1"/>
    </source>
</evidence>
<sequence>MSHANVVMTKRQNETRCEADEMRWDELSINYNNNKDKENNTTVNSHIIAERQCPPDTAALQEELAASFRTNSGDSVVLSATDTSVNPVNPLGRSERRMDLWPVCRIF</sequence>
<accession>B4JXN0</accession>
<dbReference type="HOGENOM" id="CLU_2212622_0_0_1"/>
<dbReference type="AlphaFoldDB" id="B4JXN0"/>
<proteinExistence type="predicted"/>
<protein>
    <submittedName>
        <fullName evidence="1">GH17743</fullName>
    </submittedName>
</protein>
<name>B4JXN0_DROGR</name>
<organism evidence="2">
    <name type="scientific">Drosophila grimshawi</name>
    <name type="common">Hawaiian fruit fly</name>
    <name type="synonym">Idiomyia grimshawi</name>
    <dbReference type="NCBI Taxonomy" id="7222"/>
    <lineage>
        <taxon>Eukaryota</taxon>
        <taxon>Metazoa</taxon>
        <taxon>Ecdysozoa</taxon>
        <taxon>Arthropoda</taxon>
        <taxon>Hexapoda</taxon>
        <taxon>Insecta</taxon>
        <taxon>Pterygota</taxon>
        <taxon>Neoptera</taxon>
        <taxon>Endopterygota</taxon>
        <taxon>Diptera</taxon>
        <taxon>Brachycera</taxon>
        <taxon>Muscomorpha</taxon>
        <taxon>Ephydroidea</taxon>
        <taxon>Drosophilidae</taxon>
        <taxon>Drosophila</taxon>
        <taxon>Hawaiian Drosophila</taxon>
    </lineage>
</organism>
<dbReference type="InParanoid" id="B4JXN0"/>
<reference evidence="1 2" key="1">
    <citation type="journal article" date="2007" name="Nature">
        <title>Evolution of genes and genomes on the Drosophila phylogeny.</title>
        <authorList>
            <consortium name="Drosophila 12 Genomes Consortium"/>
            <person name="Clark A.G."/>
            <person name="Eisen M.B."/>
            <person name="Smith D.R."/>
            <person name="Bergman C.M."/>
            <person name="Oliver B."/>
            <person name="Markow T.A."/>
            <person name="Kaufman T.C."/>
            <person name="Kellis M."/>
            <person name="Gelbart W."/>
            <person name="Iyer V.N."/>
            <person name="Pollard D.A."/>
            <person name="Sackton T.B."/>
            <person name="Larracuente A.M."/>
            <person name="Singh N.D."/>
            <person name="Abad J.P."/>
            <person name="Abt D.N."/>
            <person name="Adryan B."/>
            <person name="Aguade M."/>
            <person name="Akashi H."/>
            <person name="Anderson W.W."/>
            <person name="Aquadro C.F."/>
            <person name="Ardell D.H."/>
            <person name="Arguello R."/>
            <person name="Artieri C.G."/>
            <person name="Barbash D.A."/>
            <person name="Barker D."/>
            <person name="Barsanti P."/>
            <person name="Batterham P."/>
            <person name="Batzoglou S."/>
            <person name="Begun D."/>
            <person name="Bhutkar A."/>
            <person name="Blanco E."/>
            <person name="Bosak S.A."/>
            <person name="Bradley R.K."/>
            <person name="Brand A.D."/>
            <person name="Brent M.R."/>
            <person name="Brooks A.N."/>
            <person name="Brown R.H."/>
            <person name="Butlin R.K."/>
            <person name="Caggese C."/>
            <person name="Calvi B.R."/>
            <person name="Bernardo de Carvalho A."/>
            <person name="Caspi A."/>
            <person name="Castrezana S."/>
            <person name="Celniker S.E."/>
            <person name="Chang J.L."/>
            <person name="Chapple C."/>
            <person name="Chatterji S."/>
            <person name="Chinwalla A."/>
            <person name="Civetta A."/>
            <person name="Clifton S.W."/>
            <person name="Comeron J.M."/>
            <person name="Costello J.C."/>
            <person name="Coyne J.A."/>
            <person name="Daub J."/>
            <person name="David R.G."/>
            <person name="Delcher A.L."/>
            <person name="Delehaunty K."/>
            <person name="Do C.B."/>
            <person name="Ebling H."/>
            <person name="Edwards K."/>
            <person name="Eickbush T."/>
            <person name="Evans J.D."/>
            <person name="Filipski A."/>
            <person name="Findeiss S."/>
            <person name="Freyhult E."/>
            <person name="Fulton L."/>
            <person name="Fulton R."/>
            <person name="Garcia A.C."/>
            <person name="Gardiner A."/>
            <person name="Garfield D.A."/>
            <person name="Garvin B.E."/>
            <person name="Gibson G."/>
            <person name="Gilbert D."/>
            <person name="Gnerre S."/>
            <person name="Godfrey J."/>
            <person name="Good R."/>
            <person name="Gotea V."/>
            <person name="Gravely B."/>
            <person name="Greenberg A.J."/>
            <person name="Griffiths-Jones S."/>
            <person name="Gross S."/>
            <person name="Guigo R."/>
            <person name="Gustafson E.A."/>
            <person name="Haerty W."/>
            <person name="Hahn M.W."/>
            <person name="Halligan D.L."/>
            <person name="Halpern A.L."/>
            <person name="Halter G.M."/>
            <person name="Han M.V."/>
            <person name="Heger A."/>
            <person name="Hillier L."/>
            <person name="Hinrichs A.S."/>
            <person name="Holmes I."/>
            <person name="Hoskins R.A."/>
            <person name="Hubisz M.J."/>
            <person name="Hultmark D."/>
            <person name="Huntley M.A."/>
            <person name="Jaffe D.B."/>
            <person name="Jagadeeshan S."/>
            <person name="Jeck W.R."/>
            <person name="Johnson J."/>
            <person name="Jones C.D."/>
            <person name="Jordan W.C."/>
            <person name="Karpen G.H."/>
            <person name="Kataoka E."/>
            <person name="Keightley P.D."/>
            <person name="Kheradpour P."/>
            <person name="Kirkness E.F."/>
            <person name="Koerich L.B."/>
            <person name="Kristiansen K."/>
            <person name="Kudrna D."/>
            <person name="Kulathinal R.J."/>
            <person name="Kumar S."/>
            <person name="Kwok R."/>
            <person name="Lander E."/>
            <person name="Langley C.H."/>
            <person name="Lapoint R."/>
            <person name="Lazzaro B.P."/>
            <person name="Lee S.J."/>
            <person name="Levesque L."/>
            <person name="Li R."/>
            <person name="Lin C.F."/>
            <person name="Lin M.F."/>
            <person name="Lindblad-Toh K."/>
            <person name="Llopart A."/>
            <person name="Long M."/>
            <person name="Low L."/>
            <person name="Lozovsky E."/>
            <person name="Lu J."/>
            <person name="Luo M."/>
            <person name="Machado C.A."/>
            <person name="Makalowski W."/>
            <person name="Marzo M."/>
            <person name="Matsuda M."/>
            <person name="Matzkin L."/>
            <person name="McAllister B."/>
            <person name="McBride C.S."/>
            <person name="McKernan B."/>
            <person name="McKernan K."/>
            <person name="Mendez-Lago M."/>
            <person name="Minx P."/>
            <person name="Mollenhauer M.U."/>
            <person name="Montooth K."/>
            <person name="Mount S.M."/>
            <person name="Mu X."/>
            <person name="Myers E."/>
            <person name="Negre B."/>
            <person name="Newfeld S."/>
            <person name="Nielsen R."/>
            <person name="Noor M.A."/>
            <person name="O'Grady P."/>
            <person name="Pachter L."/>
            <person name="Papaceit M."/>
            <person name="Parisi M.J."/>
            <person name="Parisi M."/>
            <person name="Parts L."/>
            <person name="Pedersen J.S."/>
            <person name="Pesole G."/>
            <person name="Phillippy A.M."/>
            <person name="Ponting C.P."/>
            <person name="Pop M."/>
            <person name="Porcelli D."/>
            <person name="Powell J.R."/>
            <person name="Prohaska S."/>
            <person name="Pruitt K."/>
            <person name="Puig M."/>
            <person name="Quesneville H."/>
            <person name="Ram K.R."/>
            <person name="Rand D."/>
            <person name="Rasmussen M.D."/>
            <person name="Reed L.K."/>
            <person name="Reenan R."/>
            <person name="Reily A."/>
            <person name="Remington K.A."/>
            <person name="Rieger T.T."/>
            <person name="Ritchie M.G."/>
            <person name="Robin C."/>
            <person name="Rogers Y.H."/>
            <person name="Rohde C."/>
            <person name="Rozas J."/>
            <person name="Rubenfield M.J."/>
            <person name="Ruiz A."/>
            <person name="Russo S."/>
            <person name="Salzberg S.L."/>
            <person name="Sanchez-Gracia A."/>
            <person name="Saranga D.J."/>
            <person name="Sato H."/>
            <person name="Schaeffer S.W."/>
            <person name="Schatz M.C."/>
            <person name="Schlenke T."/>
            <person name="Schwartz R."/>
            <person name="Segarra C."/>
            <person name="Singh R.S."/>
            <person name="Sirot L."/>
            <person name="Sirota M."/>
            <person name="Sisneros N.B."/>
            <person name="Smith C.D."/>
            <person name="Smith T.F."/>
            <person name="Spieth J."/>
            <person name="Stage D.E."/>
            <person name="Stark A."/>
            <person name="Stephan W."/>
            <person name="Strausberg R.L."/>
            <person name="Strempel S."/>
            <person name="Sturgill D."/>
            <person name="Sutton G."/>
            <person name="Sutton G.G."/>
            <person name="Tao W."/>
            <person name="Teichmann S."/>
            <person name="Tobari Y.N."/>
            <person name="Tomimura Y."/>
            <person name="Tsolas J.M."/>
            <person name="Valente V.L."/>
            <person name="Venter E."/>
            <person name="Venter J.C."/>
            <person name="Vicario S."/>
            <person name="Vieira F.G."/>
            <person name="Vilella A.J."/>
            <person name="Villasante A."/>
            <person name="Walenz B."/>
            <person name="Wang J."/>
            <person name="Wasserman M."/>
            <person name="Watts T."/>
            <person name="Wilson D."/>
            <person name="Wilson R.K."/>
            <person name="Wing R.A."/>
            <person name="Wolfner M.F."/>
            <person name="Wong A."/>
            <person name="Wong G.K."/>
            <person name="Wu C.I."/>
            <person name="Wu G."/>
            <person name="Yamamoto D."/>
            <person name="Yang H.P."/>
            <person name="Yang S.P."/>
            <person name="Yorke J.A."/>
            <person name="Yoshida K."/>
            <person name="Zdobnov E."/>
            <person name="Zhang P."/>
            <person name="Zhang Y."/>
            <person name="Zimin A.V."/>
            <person name="Baldwin J."/>
            <person name="Abdouelleil A."/>
            <person name="Abdulkadir J."/>
            <person name="Abebe A."/>
            <person name="Abera B."/>
            <person name="Abreu J."/>
            <person name="Acer S.C."/>
            <person name="Aftuck L."/>
            <person name="Alexander A."/>
            <person name="An P."/>
            <person name="Anderson E."/>
            <person name="Anderson S."/>
            <person name="Arachi H."/>
            <person name="Azer M."/>
            <person name="Bachantsang P."/>
            <person name="Barry A."/>
            <person name="Bayul T."/>
            <person name="Berlin A."/>
            <person name="Bessette D."/>
            <person name="Bloom T."/>
            <person name="Blye J."/>
            <person name="Boguslavskiy L."/>
            <person name="Bonnet C."/>
            <person name="Boukhgalter B."/>
            <person name="Bourzgui I."/>
            <person name="Brown A."/>
            <person name="Cahill P."/>
            <person name="Channer S."/>
            <person name="Cheshatsang Y."/>
            <person name="Chuda L."/>
            <person name="Citroen M."/>
            <person name="Collymore A."/>
            <person name="Cooke P."/>
            <person name="Costello M."/>
            <person name="D'Aco K."/>
            <person name="Daza R."/>
            <person name="De Haan G."/>
            <person name="DeGray S."/>
            <person name="DeMaso C."/>
            <person name="Dhargay N."/>
            <person name="Dooley K."/>
            <person name="Dooley E."/>
            <person name="Doricent M."/>
            <person name="Dorje P."/>
            <person name="Dorjee K."/>
            <person name="Dupes A."/>
            <person name="Elong R."/>
            <person name="Falk J."/>
            <person name="Farina A."/>
            <person name="Faro S."/>
            <person name="Ferguson D."/>
            <person name="Fisher S."/>
            <person name="Foley C.D."/>
            <person name="Franke A."/>
            <person name="Friedrich D."/>
            <person name="Gadbois L."/>
            <person name="Gearin G."/>
            <person name="Gearin C.R."/>
            <person name="Giannoukos G."/>
            <person name="Goode T."/>
            <person name="Graham J."/>
            <person name="Grandbois E."/>
            <person name="Grewal S."/>
            <person name="Gyaltsen K."/>
            <person name="Hafez N."/>
            <person name="Hagos B."/>
            <person name="Hall J."/>
            <person name="Henson C."/>
            <person name="Hollinger A."/>
            <person name="Honan T."/>
            <person name="Huard M.D."/>
            <person name="Hughes L."/>
            <person name="Hurhula B."/>
            <person name="Husby M.E."/>
            <person name="Kamat A."/>
            <person name="Kanga B."/>
            <person name="Kashin S."/>
            <person name="Khazanovich D."/>
            <person name="Kisner P."/>
            <person name="Lance K."/>
            <person name="Lara M."/>
            <person name="Lee W."/>
            <person name="Lennon N."/>
            <person name="Letendre F."/>
            <person name="LeVine R."/>
            <person name="Lipovsky A."/>
            <person name="Liu X."/>
            <person name="Liu J."/>
            <person name="Liu S."/>
            <person name="Lokyitsang T."/>
            <person name="Lokyitsang Y."/>
            <person name="Lubonja R."/>
            <person name="Lui A."/>
            <person name="MacDonald P."/>
            <person name="Magnisalis V."/>
            <person name="Maru K."/>
            <person name="Matthews C."/>
            <person name="McCusker W."/>
            <person name="McDonough S."/>
            <person name="Mehta T."/>
            <person name="Meldrim J."/>
            <person name="Meneus L."/>
            <person name="Mihai O."/>
            <person name="Mihalev A."/>
            <person name="Mihova T."/>
            <person name="Mittelman R."/>
            <person name="Mlenga V."/>
            <person name="Montmayeur A."/>
            <person name="Mulrain L."/>
            <person name="Navidi A."/>
            <person name="Naylor J."/>
            <person name="Negash T."/>
            <person name="Nguyen T."/>
            <person name="Nguyen N."/>
            <person name="Nicol R."/>
            <person name="Norbu C."/>
            <person name="Norbu N."/>
            <person name="Novod N."/>
            <person name="O'Neill B."/>
            <person name="Osman S."/>
            <person name="Markiewicz E."/>
            <person name="Oyono O.L."/>
            <person name="Patti C."/>
            <person name="Phunkhang P."/>
            <person name="Pierre F."/>
            <person name="Priest M."/>
            <person name="Raghuraman S."/>
            <person name="Rege F."/>
            <person name="Reyes R."/>
            <person name="Rise C."/>
            <person name="Rogov P."/>
            <person name="Ross K."/>
            <person name="Ryan E."/>
            <person name="Settipalli S."/>
            <person name="Shea T."/>
            <person name="Sherpa N."/>
            <person name="Shi L."/>
            <person name="Shih D."/>
            <person name="Sparrow T."/>
            <person name="Spaulding J."/>
            <person name="Stalker J."/>
            <person name="Stange-Thomann N."/>
            <person name="Stavropoulos S."/>
            <person name="Stone C."/>
            <person name="Strader C."/>
            <person name="Tesfaye S."/>
            <person name="Thomson T."/>
            <person name="Thoulutsang Y."/>
            <person name="Thoulutsang D."/>
            <person name="Topham K."/>
            <person name="Topping I."/>
            <person name="Tsamla T."/>
            <person name="Vassiliev H."/>
            <person name="Vo A."/>
            <person name="Wangchuk T."/>
            <person name="Wangdi T."/>
            <person name="Weiand M."/>
            <person name="Wilkinson J."/>
            <person name="Wilson A."/>
            <person name="Yadav S."/>
            <person name="Young G."/>
            <person name="Yu Q."/>
            <person name="Zembek L."/>
            <person name="Zhong D."/>
            <person name="Zimmer A."/>
            <person name="Zwirko Z."/>
            <person name="Jaffe D.B."/>
            <person name="Alvarez P."/>
            <person name="Brockman W."/>
            <person name="Butler J."/>
            <person name="Chin C."/>
            <person name="Gnerre S."/>
            <person name="Grabherr M."/>
            <person name="Kleber M."/>
            <person name="Mauceli E."/>
            <person name="MacCallum I."/>
        </authorList>
    </citation>
    <scope>NUCLEOTIDE SEQUENCE [LARGE SCALE GENOMIC DNA]</scope>
    <source>
        <strain evidence="2">Tucson 15287-2541.00</strain>
    </source>
</reference>
<evidence type="ECO:0000313" key="2">
    <source>
        <dbReference type="Proteomes" id="UP000001070"/>
    </source>
</evidence>
<gene>
    <name evidence="1" type="primary">Dgri\GH17743</name>
    <name evidence="1" type="ORF">Dgri_GH17743</name>
</gene>